<dbReference type="Pfam" id="PF00619">
    <property type="entry name" value="CARD"/>
    <property type="match status" value="1"/>
</dbReference>
<keyword evidence="9" id="KW-1185">Reference proteome</keyword>
<keyword evidence="3" id="KW-0399">Innate immunity</keyword>
<evidence type="ECO:0000259" key="6">
    <source>
        <dbReference type="PROSITE" id="PS50209"/>
    </source>
</evidence>
<dbReference type="SUPFAM" id="SSF47986">
    <property type="entry name" value="DEATH domain"/>
    <property type="match status" value="2"/>
</dbReference>
<gene>
    <name evidence="8" type="primary">PYCARD</name>
</gene>
<evidence type="ECO:0000256" key="4">
    <source>
        <dbReference type="ARBA" id="ARBA00022859"/>
    </source>
</evidence>
<organism evidence="8 9">
    <name type="scientific">Pygocentrus nattereri</name>
    <name type="common">Red-bellied piranha</name>
    <dbReference type="NCBI Taxonomy" id="42514"/>
    <lineage>
        <taxon>Eukaryota</taxon>
        <taxon>Metazoa</taxon>
        <taxon>Chordata</taxon>
        <taxon>Craniata</taxon>
        <taxon>Vertebrata</taxon>
        <taxon>Euteleostomi</taxon>
        <taxon>Actinopterygii</taxon>
        <taxon>Neopterygii</taxon>
        <taxon>Teleostei</taxon>
        <taxon>Ostariophysi</taxon>
        <taxon>Characiformes</taxon>
        <taxon>Characoidei</taxon>
        <taxon>Pygocentrus</taxon>
    </lineage>
</organism>
<proteinExistence type="predicted"/>
<dbReference type="GO" id="GO:0005829">
    <property type="term" value="C:cytosol"/>
    <property type="evidence" value="ECO:0007669"/>
    <property type="project" value="UniProtKB-SubCell"/>
</dbReference>
<feature type="domain" description="CARD" evidence="6">
    <location>
        <begin position="98"/>
        <end position="188"/>
    </location>
</feature>
<comment type="subcellular location">
    <subcellularLocation>
        <location evidence="1">Cytoplasm</location>
        <location evidence="1">Cytosol</location>
    </subcellularLocation>
</comment>
<dbReference type="InterPro" id="IPR001315">
    <property type="entry name" value="CARD"/>
</dbReference>
<keyword evidence="5" id="KW-0395">Inflammatory response</keyword>
<accession>A0AAR2JFP1</accession>
<dbReference type="PANTHER" id="PTHR46985">
    <property type="entry name" value="NACHT, LRR AND PYD DOMAINS-CONTAINING PROTEIN 1"/>
    <property type="match status" value="1"/>
</dbReference>
<dbReference type="GO" id="GO:0045087">
    <property type="term" value="P:innate immune response"/>
    <property type="evidence" value="ECO:0007669"/>
    <property type="project" value="UniProtKB-KW"/>
</dbReference>
<dbReference type="PROSITE" id="PS50824">
    <property type="entry name" value="DAPIN"/>
    <property type="match status" value="1"/>
</dbReference>
<dbReference type="PANTHER" id="PTHR46985:SF2">
    <property type="entry name" value="APOPTOSIS-ASSOCIATED SPECK-LIKE PROTEIN CONTAINING A CARD"/>
    <property type="match status" value="1"/>
</dbReference>
<reference evidence="8 9" key="1">
    <citation type="submission" date="2020-10" db="EMBL/GenBank/DDBJ databases">
        <title>Pygocentrus nattereri (red-bellied piranha) genome, fPygNat1, primary haplotype.</title>
        <authorList>
            <person name="Myers G."/>
            <person name="Meyer A."/>
            <person name="Karagic N."/>
            <person name="Pippel M."/>
            <person name="Winkler S."/>
            <person name="Tracey A."/>
            <person name="Wood J."/>
            <person name="Formenti G."/>
            <person name="Howe K."/>
            <person name="Fedrigo O."/>
            <person name="Jarvis E.D."/>
        </authorList>
    </citation>
    <scope>NUCLEOTIDE SEQUENCE [LARGE SCALE GENOMIC DNA]</scope>
</reference>
<evidence type="ECO:0000313" key="8">
    <source>
        <dbReference type="Ensembl" id="ENSPNAP00000049024.1"/>
    </source>
</evidence>
<dbReference type="GeneTree" id="ENSGT00940000164898"/>
<evidence type="ECO:0000256" key="3">
    <source>
        <dbReference type="ARBA" id="ARBA00022588"/>
    </source>
</evidence>
<name>A0AAR2JFP1_PYGNA</name>
<keyword evidence="4" id="KW-0391">Immunity</keyword>
<keyword evidence="2" id="KW-0963">Cytoplasm</keyword>
<feature type="domain" description="Pyrin" evidence="7">
    <location>
        <begin position="1"/>
        <end position="89"/>
    </location>
</feature>
<evidence type="ECO:0000256" key="1">
    <source>
        <dbReference type="ARBA" id="ARBA00004514"/>
    </source>
</evidence>
<dbReference type="Pfam" id="PF02758">
    <property type="entry name" value="PYRIN"/>
    <property type="match status" value="1"/>
</dbReference>
<reference evidence="8" key="2">
    <citation type="submission" date="2025-08" db="UniProtKB">
        <authorList>
            <consortium name="Ensembl"/>
        </authorList>
    </citation>
    <scope>IDENTIFICATION</scope>
</reference>
<dbReference type="InterPro" id="IPR011029">
    <property type="entry name" value="DEATH-like_dom_sf"/>
</dbReference>
<dbReference type="PROSITE" id="PS50209">
    <property type="entry name" value="CARD"/>
    <property type="match status" value="1"/>
</dbReference>
<dbReference type="CDD" id="cd08321">
    <property type="entry name" value="Pyrin_ASC-like"/>
    <property type="match status" value="1"/>
</dbReference>
<evidence type="ECO:0000259" key="7">
    <source>
        <dbReference type="PROSITE" id="PS50824"/>
    </source>
</evidence>
<dbReference type="AlphaFoldDB" id="A0AAR2JFP1"/>
<dbReference type="Ensembl" id="ENSPNAT00000048310.1">
    <property type="protein sequence ID" value="ENSPNAP00000049024.1"/>
    <property type="gene ID" value="ENSPNAG00000036706.1"/>
</dbReference>
<dbReference type="GO" id="GO:0042981">
    <property type="term" value="P:regulation of apoptotic process"/>
    <property type="evidence" value="ECO:0007669"/>
    <property type="project" value="InterPro"/>
</dbReference>
<protein>
    <recommendedName>
        <fullName evidence="10">Pyrin domain-containing protein</fullName>
    </recommendedName>
</protein>
<dbReference type="Proteomes" id="UP001501920">
    <property type="component" value="Chromosome 24"/>
</dbReference>
<reference evidence="8" key="3">
    <citation type="submission" date="2025-09" db="UniProtKB">
        <authorList>
            <consortium name="Ensembl"/>
        </authorList>
    </citation>
    <scope>IDENTIFICATION</scope>
</reference>
<evidence type="ECO:0000256" key="5">
    <source>
        <dbReference type="ARBA" id="ARBA00023198"/>
    </source>
</evidence>
<dbReference type="GO" id="GO:0006954">
    <property type="term" value="P:inflammatory response"/>
    <property type="evidence" value="ECO:0007669"/>
    <property type="project" value="UniProtKB-KW"/>
</dbReference>
<dbReference type="InterPro" id="IPR004020">
    <property type="entry name" value="DAPIN"/>
</dbReference>
<evidence type="ECO:0008006" key="10">
    <source>
        <dbReference type="Google" id="ProtNLM"/>
    </source>
</evidence>
<dbReference type="Gene3D" id="1.10.533.10">
    <property type="entry name" value="Death Domain, Fas"/>
    <property type="match status" value="2"/>
</dbReference>
<evidence type="ECO:0000256" key="2">
    <source>
        <dbReference type="ARBA" id="ARBA00022490"/>
    </source>
</evidence>
<sequence>MSKSARDVLLDGLEDLTEEQFKRFTDKLIDSRQEPRVRRGAVDKKDRLDVARIMIDTYTEKRALVVAVDLLKSIKLNQVAEDLEKDALQKCSCSTACSSLLKAKFIDAKSADLVSRATGVESILDVLLSRKVINNNQYSDISAEKTPQRMMSALIRGPIFAGGNPAKSVLYKVLMDQQSYMMKDLGAH</sequence>
<evidence type="ECO:0000313" key="9">
    <source>
        <dbReference type="Proteomes" id="UP001501920"/>
    </source>
</evidence>
<dbReference type="InterPro" id="IPR051249">
    <property type="entry name" value="NLRP_Inflammasome"/>
</dbReference>
<dbReference type="SMART" id="SM01289">
    <property type="entry name" value="PYRIN"/>
    <property type="match status" value="1"/>
</dbReference>